<dbReference type="KEGG" id="beq:BEWA_049720"/>
<comment type="caution">
    <text evidence="3">The sequence shown here is derived from an EMBL/GenBank/DDBJ whole genome shotgun (WGS) entry which is preliminary data.</text>
</comment>
<evidence type="ECO:0000313" key="3">
    <source>
        <dbReference type="EMBL" id="EKX72505.1"/>
    </source>
</evidence>
<feature type="chain" id="PRO_5003952998" evidence="2">
    <location>
        <begin position="19"/>
        <end position="204"/>
    </location>
</feature>
<accession>L1LB53</accession>
<evidence type="ECO:0000256" key="2">
    <source>
        <dbReference type="SAM" id="SignalP"/>
    </source>
</evidence>
<dbReference type="RefSeq" id="XP_004831957.1">
    <property type="nucleotide sequence ID" value="XM_004831900.1"/>
</dbReference>
<feature type="signal peptide" evidence="2">
    <location>
        <begin position="1"/>
        <end position="18"/>
    </location>
</feature>
<protein>
    <submittedName>
        <fullName evidence="3">Signal peptide containing protein</fullName>
    </submittedName>
</protein>
<proteinExistence type="predicted"/>
<dbReference type="Pfam" id="PF04385">
    <property type="entry name" value="FAINT"/>
    <property type="match status" value="1"/>
</dbReference>
<dbReference type="InterPro" id="IPR007480">
    <property type="entry name" value="DUF529"/>
</dbReference>
<dbReference type="AlphaFoldDB" id="L1LB53"/>
<gene>
    <name evidence="3" type="ORF">BEWA_049720</name>
</gene>
<keyword evidence="2" id="KW-0732">Signal</keyword>
<sequence>MKILAVLWAVCIVGLCHGGDGDGKGVLDGAVCSQQPTPTSAQPNTRDVSTEDNVANPQPTVVPPSQSTVESPKSTTPITLDLANPDDSKVNVNTRNHQGLEHTTYTPKRGSKITSVVENGATLWAAKEDDEESEFVSLFEKEDCTIINVIVSDSDNDKSMHFEKADGKWSEVGMKLFLKKFEEVIGGFEDDPEAAKKGQGQAQV</sequence>
<reference evidence="3 4" key="1">
    <citation type="journal article" date="2012" name="BMC Genomics">
        <title>Comparative genomic analysis and phylogenetic position of Theileria equi.</title>
        <authorList>
            <person name="Kappmeyer L.S."/>
            <person name="Thiagarajan M."/>
            <person name="Herndon D.R."/>
            <person name="Ramsay J.D."/>
            <person name="Caler E."/>
            <person name="Djikeng A."/>
            <person name="Gillespie J.J."/>
            <person name="Lau A.O."/>
            <person name="Roalson E.H."/>
            <person name="Silva J.C."/>
            <person name="Silva M.G."/>
            <person name="Suarez C.E."/>
            <person name="Ueti M.W."/>
            <person name="Nene V.M."/>
            <person name="Mealey R.H."/>
            <person name="Knowles D.P."/>
            <person name="Brayton K.A."/>
        </authorList>
    </citation>
    <scope>NUCLEOTIDE SEQUENCE [LARGE SCALE GENOMIC DNA]</scope>
    <source>
        <strain evidence="3 4">WA</strain>
    </source>
</reference>
<dbReference type="VEuPathDB" id="PiroplasmaDB:BEWA_049720"/>
<keyword evidence="4" id="KW-1185">Reference proteome</keyword>
<dbReference type="Proteomes" id="UP000031512">
    <property type="component" value="Unassembled WGS sequence"/>
</dbReference>
<feature type="region of interest" description="Disordered" evidence="1">
    <location>
        <begin position="35"/>
        <end position="76"/>
    </location>
</feature>
<name>L1LB53_THEEQ</name>
<organism evidence="3 4">
    <name type="scientific">Theileria equi strain WA</name>
    <dbReference type="NCBI Taxonomy" id="1537102"/>
    <lineage>
        <taxon>Eukaryota</taxon>
        <taxon>Sar</taxon>
        <taxon>Alveolata</taxon>
        <taxon>Apicomplexa</taxon>
        <taxon>Aconoidasida</taxon>
        <taxon>Piroplasmida</taxon>
        <taxon>Theileriidae</taxon>
        <taxon>Theileria</taxon>
    </lineage>
</organism>
<evidence type="ECO:0000313" key="4">
    <source>
        <dbReference type="Proteomes" id="UP000031512"/>
    </source>
</evidence>
<dbReference type="EMBL" id="ACOU01000007">
    <property type="protein sequence ID" value="EKX72505.1"/>
    <property type="molecule type" value="Genomic_DNA"/>
</dbReference>
<dbReference type="GeneID" id="15804148"/>
<evidence type="ECO:0000256" key="1">
    <source>
        <dbReference type="SAM" id="MobiDB-lite"/>
    </source>
</evidence>